<reference evidence="2" key="1">
    <citation type="submission" date="2020-12" db="EMBL/GenBank/DDBJ databases">
        <title>Metabolic potential, ecology and presence of endohyphal bacteria is reflected in genomic diversity of Mucoromycotina.</title>
        <authorList>
            <person name="Muszewska A."/>
            <person name="Okrasinska A."/>
            <person name="Steczkiewicz K."/>
            <person name="Drgas O."/>
            <person name="Orlowska M."/>
            <person name="Perlinska-Lenart U."/>
            <person name="Aleksandrzak-Piekarczyk T."/>
            <person name="Szatraj K."/>
            <person name="Zielenkiewicz U."/>
            <person name="Pilsyk S."/>
            <person name="Malc E."/>
            <person name="Mieczkowski P."/>
            <person name="Kruszewska J.S."/>
            <person name="Biernat P."/>
            <person name="Pawlowska J."/>
        </authorList>
    </citation>
    <scope>NUCLEOTIDE SEQUENCE</scope>
    <source>
        <strain evidence="2">CBS 226.32</strain>
    </source>
</reference>
<dbReference type="EMBL" id="JAEPRC010000037">
    <property type="protein sequence ID" value="KAG2213339.1"/>
    <property type="molecule type" value="Genomic_DNA"/>
</dbReference>
<dbReference type="PANTHER" id="PTHR12673:SF159">
    <property type="entry name" value="LD03170P"/>
    <property type="match status" value="1"/>
</dbReference>
<dbReference type="InterPro" id="IPR000219">
    <property type="entry name" value="DH_dom"/>
</dbReference>
<sequence>MPPHFPVEDTSYETKQWASATIDSLFSDNLPISFEPCRSSINTIQAAEQPTIIKNNSIKKFQSKNPARRSVSVLEPNLFHRNDRMGLLQSDRALLSYSDSAPSLLITPQQQQQQQQPRSLSFRFKRSLTTDNFQRVLCLKEREGINIWRNTFSQYLSDSKMLPHGQSPHLLHFILNELITTETTYLEHLSIIKQMFMDPLVLAATTYPRPLVNIRDISTIFAFIPELIQLSSTLVNRLNEAICTTENGETQGYLGKVFCDLEDQFDIYISYAANFSKQQKCIIKADRSIVYRQLVQDSLRKKETHRMGLSDYMIAPIQRIARYGLLFKDLTKHSNSNSPDFPFIQRSLKCHLALAYAMNEVQ</sequence>
<dbReference type="InterPro" id="IPR051092">
    <property type="entry name" value="FYVE_RhoGEF_PH"/>
</dbReference>
<protein>
    <recommendedName>
        <fullName evidence="1">DH domain-containing protein</fullName>
    </recommendedName>
</protein>
<dbReference type="SMART" id="SM00325">
    <property type="entry name" value="RhoGEF"/>
    <property type="match status" value="1"/>
</dbReference>
<organism evidence="2 3">
    <name type="scientific">Mucor plumbeus</name>
    <dbReference type="NCBI Taxonomy" id="97098"/>
    <lineage>
        <taxon>Eukaryota</taxon>
        <taxon>Fungi</taxon>
        <taxon>Fungi incertae sedis</taxon>
        <taxon>Mucoromycota</taxon>
        <taxon>Mucoromycotina</taxon>
        <taxon>Mucoromycetes</taxon>
        <taxon>Mucorales</taxon>
        <taxon>Mucorineae</taxon>
        <taxon>Mucoraceae</taxon>
        <taxon>Mucor</taxon>
    </lineage>
</organism>
<comment type="caution">
    <text evidence="2">The sequence shown here is derived from an EMBL/GenBank/DDBJ whole genome shotgun (WGS) entry which is preliminary data.</text>
</comment>
<dbReference type="PANTHER" id="PTHR12673">
    <property type="entry name" value="FACIOGENITAL DYSPLASIA PROTEIN"/>
    <property type="match status" value="1"/>
</dbReference>
<name>A0A8H7VG67_9FUNG</name>
<evidence type="ECO:0000313" key="2">
    <source>
        <dbReference type="EMBL" id="KAG2213339.1"/>
    </source>
</evidence>
<dbReference type="OrthoDB" id="660555at2759"/>
<evidence type="ECO:0000259" key="1">
    <source>
        <dbReference type="PROSITE" id="PS50010"/>
    </source>
</evidence>
<dbReference type="CDD" id="cd00160">
    <property type="entry name" value="RhoGEF"/>
    <property type="match status" value="1"/>
</dbReference>
<dbReference type="Pfam" id="PF00621">
    <property type="entry name" value="RhoGEF"/>
    <property type="match status" value="1"/>
</dbReference>
<feature type="domain" description="DH" evidence="1">
    <location>
        <begin position="170"/>
        <end position="361"/>
    </location>
</feature>
<dbReference type="SUPFAM" id="SSF48065">
    <property type="entry name" value="DBL homology domain (DH-domain)"/>
    <property type="match status" value="1"/>
</dbReference>
<evidence type="ECO:0000313" key="3">
    <source>
        <dbReference type="Proteomes" id="UP000650833"/>
    </source>
</evidence>
<dbReference type="Proteomes" id="UP000650833">
    <property type="component" value="Unassembled WGS sequence"/>
</dbReference>
<dbReference type="InterPro" id="IPR035899">
    <property type="entry name" value="DBL_dom_sf"/>
</dbReference>
<dbReference type="Gene3D" id="1.20.900.10">
    <property type="entry name" value="Dbl homology (DH) domain"/>
    <property type="match status" value="1"/>
</dbReference>
<proteinExistence type="predicted"/>
<accession>A0A8H7VG67</accession>
<dbReference type="PROSITE" id="PS50010">
    <property type="entry name" value="DH_2"/>
    <property type="match status" value="1"/>
</dbReference>
<dbReference type="GO" id="GO:0005737">
    <property type="term" value="C:cytoplasm"/>
    <property type="evidence" value="ECO:0007669"/>
    <property type="project" value="TreeGrafter"/>
</dbReference>
<dbReference type="AlphaFoldDB" id="A0A8H7VG67"/>
<dbReference type="GO" id="GO:0005085">
    <property type="term" value="F:guanyl-nucleotide exchange factor activity"/>
    <property type="evidence" value="ECO:0007669"/>
    <property type="project" value="InterPro"/>
</dbReference>
<keyword evidence="3" id="KW-1185">Reference proteome</keyword>
<gene>
    <name evidence="2" type="ORF">INT46_007198</name>
</gene>